<evidence type="ECO:0000256" key="5">
    <source>
        <dbReference type="ARBA" id="ARBA00023002"/>
    </source>
</evidence>
<feature type="transmembrane region" description="Helical" evidence="7">
    <location>
        <begin position="303"/>
        <end position="323"/>
    </location>
</feature>
<dbReference type="PANTHER" id="PTHR42682">
    <property type="entry name" value="HYDROGENASE-4 COMPONENT F"/>
    <property type="match status" value="1"/>
</dbReference>
<protein>
    <submittedName>
        <fullName evidence="9">Hydrogenase-4 component B</fullName>
        <ecNumber evidence="9">1.-.-.-</ecNumber>
    </submittedName>
</protein>
<feature type="transmembrane region" description="Helical" evidence="7">
    <location>
        <begin position="230"/>
        <end position="251"/>
    </location>
</feature>
<evidence type="ECO:0000256" key="6">
    <source>
        <dbReference type="ARBA" id="ARBA00023136"/>
    </source>
</evidence>
<evidence type="ECO:0000256" key="7">
    <source>
        <dbReference type="SAM" id="Phobius"/>
    </source>
</evidence>
<dbReference type="GO" id="GO:0016491">
    <property type="term" value="F:oxidoreductase activity"/>
    <property type="evidence" value="ECO:0007669"/>
    <property type="project" value="UniProtKB-KW"/>
</dbReference>
<feature type="transmembrane region" description="Helical" evidence="7">
    <location>
        <begin position="440"/>
        <end position="459"/>
    </location>
</feature>
<evidence type="ECO:0000256" key="1">
    <source>
        <dbReference type="ARBA" id="ARBA00004651"/>
    </source>
</evidence>
<dbReference type="EMBL" id="MLJW01000014">
    <property type="protein sequence ID" value="OIR13387.1"/>
    <property type="molecule type" value="Genomic_DNA"/>
</dbReference>
<feature type="transmembrane region" description="Helical" evidence="7">
    <location>
        <begin position="191"/>
        <end position="210"/>
    </location>
</feature>
<keyword evidence="3 7" id="KW-0812">Transmembrane</keyword>
<feature type="transmembrane region" description="Helical" evidence="7">
    <location>
        <begin position="27"/>
        <end position="46"/>
    </location>
</feature>
<keyword evidence="4 7" id="KW-1133">Transmembrane helix</keyword>
<comment type="subcellular location">
    <subcellularLocation>
        <location evidence="1">Cell membrane</location>
        <topology evidence="1">Multi-pass membrane protein</topology>
    </subcellularLocation>
</comment>
<feature type="transmembrane region" description="Helical" evidence="7">
    <location>
        <begin position="66"/>
        <end position="87"/>
    </location>
</feature>
<evidence type="ECO:0000256" key="4">
    <source>
        <dbReference type="ARBA" id="ARBA00022989"/>
    </source>
</evidence>
<name>A0A1J5SZM3_9ZZZZ</name>
<dbReference type="InterPro" id="IPR052175">
    <property type="entry name" value="ComplexI-like_HydComp"/>
</dbReference>
<proteinExistence type="predicted"/>
<keyword evidence="5 9" id="KW-0560">Oxidoreductase</keyword>
<evidence type="ECO:0000256" key="2">
    <source>
        <dbReference type="ARBA" id="ARBA00022475"/>
    </source>
</evidence>
<keyword evidence="2" id="KW-1003">Cell membrane</keyword>
<feature type="domain" description="NADH:quinone oxidoreductase/Mrp antiporter transmembrane" evidence="8">
    <location>
        <begin position="113"/>
        <end position="403"/>
    </location>
</feature>
<evidence type="ECO:0000313" key="9">
    <source>
        <dbReference type="EMBL" id="OIR13387.1"/>
    </source>
</evidence>
<reference evidence="9" key="1">
    <citation type="submission" date="2016-10" db="EMBL/GenBank/DDBJ databases">
        <title>Sequence of Gallionella enrichment culture.</title>
        <authorList>
            <person name="Poehlein A."/>
            <person name="Muehling M."/>
            <person name="Daniel R."/>
        </authorList>
    </citation>
    <scope>NUCLEOTIDE SEQUENCE</scope>
</reference>
<feature type="transmembrane region" description="Helical" evidence="7">
    <location>
        <begin position="117"/>
        <end position="137"/>
    </location>
</feature>
<organism evidence="9">
    <name type="scientific">mine drainage metagenome</name>
    <dbReference type="NCBI Taxonomy" id="410659"/>
    <lineage>
        <taxon>unclassified sequences</taxon>
        <taxon>metagenomes</taxon>
        <taxon>ecological metagenomes</taxon>
    </lineage>
</organism>
<keyword evidence="6 7" id="KW-0472">Membrane</keyword>
<feature type="transmembrane region" description="Helical" evidence="7">
    <location>
        <begin position="399"/>
        <end position="419"/>
    </location>
</feature>
<dbReference type="Pfam" id="PF00361">
    <property type="entry name" value="Proton_antipo_M"/>
    <property type="match status" value="1"/>
</dbReference>
<feature type="transmembrane region" description="Helical" evidence="7">
    <location>
        <begin position="149"/>
        <end position="170"/>
    </location>
</feature>
<dbReference type="AlphaFoldDB" id="A0A1J5SZM3"/>
<evidence type="ECO:0000259" key="8">
    <source>
        <dbReference type="Pfam" id="PF00361"/>
    </source>
</evidence>
<dbReference type="GO" id="GO:0005886">
    <property type="term" value="C:plasma membrane"/>
    <property type="evidence" value="ECO:0007669"/>
    <property type="project" value="UniProtKB-SubCell"/>
</dbReference>
<feature type="transmembrane region" description="Helical" evidence="7">
    <location>
        <begin position="263"/>
        <end position="283"/>
    </location>
</feature>
<comment type="caution">
    <text evidence="9">The sequence shown here is derived from an EMBL/GenBank/DDBJ whole genome shotgun (WGS) entry which is preliminary data.</text>
</comment>
<evidence type="ECO:0000256" key="3">
    <source>
        <dbReference type="ARBA" id="ARBA00022692"/>
    </source>
</evidence>
<dbReference type="EC" id="1.-.-.-" evidence="9"/>
<dbReference type="InterPro" id="IPR001750">
    <property type="entry name" value="ND/Mrp_TM"/>
</dbReference>
<feature type="transmembrane region" description="Helical" evidence="7">
    <location>
        <begin position="362"/>
        <end position="379"/>
    </location>
</feature>
<feature type="transmembrane region" description="Helical" evidence="7">
    <location>
        <begin position="93"/>
        <end position="110"/>
    </location>
</feature>
<dbReference type="PANTHER" id="PTHR42682:SF5">
    <property type="entry name" value="HYDROGENASE-4 COMPONENT F"/>
    <property type="match status" value="1"/>
</dbReference>
<accession>A0A1J5SZM3</accession>
<gene>
    <name evidence="9" type="primary">hyfB_5</name>
    <name evidence="9" type="ORF">GALL_52000</name>
</gene>
<sequence>MNSLLLIIIPAAGALLAAVWPSDRTRPWLLPAVGVAHSFVALWLLIAPPPVAPDAWLAFDPLARAVLPAVSLLFLFCSFYGVSYLRLRPERPNRSFVSLLLAVLALLSTAHQARHLALLWIATEAVTLATVPLVHFNGTPRAFEATWKYLLVGGTGIALSLLGSFCLGYASLRGGGSGNLTFTALMTQGAALSRPWVLAAWVLLLIGYGTKMGLAPMHTWKPDTYGEAPGIVGALLAGGVTTVAFTAILRVHAVLVASGNGAIADHSLIGIGLLSTLVAALFLLGTRDFKRMLAYSSVEQMGILSLGAGLGGAGVWAALFHVWSNALTKGSLFLSAGNIRRAAGARTTDEVAGMAVLTPRSAMLFVAGMFAVTACPPFAPFFSELLIVRTGFANGSGAAIAIFLACLLLAFIGMTRLVFAIVDGRPRGEARLPGRRFPETAGVILPSLALLALSLWLGLFTPEALRHAWSAAVAQLFPAS</sequence>